<dbReference type="InterPro" id="IPR050962">
    <property type="entry name" value="Phosphate-bind_PstS"/>
</dbReference>
<keyword evidence="10" id="KW-1185">Reference proteome</keyword>
<dbReference type="Pfam" id="PF12849">
    <property type="entry name" value="PBP_like_2"/>
    <property type="match status" value="1"/>
</dbReference>
<accession>W9GY51</accession>
<comment type="similarity">
    <text evidence="2 7">Belongs to the PstS family.</text>
</comment>
<dbReference type="CDD" id="cd13565">
    <property type="entry name" value="PBP2_PstS"/>
    <property type="match status" value="1"/>
</dbReference>
<name>W9GY51_9PROT</name>
<dbReference type="RefSeq" id="WP_037455864.1">
    <property type="nucleotide sequence ID" value="NZ_AVFL01000015.1"/>
</dbReference>
<dbReference type="GO" id="GO:0043190">
    <property type="term" value="C:ATP-binding cassette (ABC) transporter complex"/>
    <property type="evidence" value="ECO:0007669"/>
    <property type="project" value="InterPro"/>
</dbReference>
<evidence type="ECO:0000259" key="8">
    <source>
        <dbReference type="Pfam" id="PF12849"/>
    </source>
</evidence>
<dbReference type="AlphaFoldDB" id="W9GY51"/>
<proteinExistence type="inferred from homology"/>
<evidence type="ECO:0000256" key="3">
    <source>
        <dbReference type="ARBA" id="ARBA00011529"/>
    </source>
</evidence>
<dbReference type="PANTHER" id="PTHR42996:SF1">
    <property type="entry name" value="PHOSPHATE-BINDING PROTEIN PSTS"/>
    <property type="match status" value="1"/>
</dbReference>
<evidence type="ECO:0000256" key="7">
    <source>
        <dbReference type="PIRNR" id="PIRNR002756"/>
    </source>
</evidence>
<organism evidence="9 10">
    <name type="scientific">Skermanella stibiiresistens SB22</name>
    <dbReference type="NCBI Taxonomy" id="1385369"/>
    <lineage>
        <taxon>Bacteria</taxon>
        <taxon>Pseudomonadati</taxon>
        <taxon>Pseudomonadota</taxon>
        <taxon>Alphaproteobacteria</taxon>
        <taxon>Rhodospirillales</taxon>
        <taxon>Azospirillaceae</taxon>
        <taxon>Skermanella</taxon>
    </lineage>
</organism>
<comment type="caution">
    <text evidence="9">The sequence shown here is derived from an EMBL/GenBank/DDBJ whole genome shotgun (WGS) entry which is preliminary data.</text>
</comment>
<evidence type="ECO:0000256" key="2">
    <source>
        <dbReference type="ARBA" id="ARBA00008725"/>
    </source>
</evidence>
<dbReference type="GO" id="GO:0042301">
    <property type="term" value="F:phosphate ion binding"/>
    <property type="evidence" value="ECO:0007669"/>
    <property type="project" value="InterPro"/>
</dbReference>
<evidence type="ECO:0000313" key="9">
    <source>
        <dbReference type="EMBL" id="EWY38860.1"/>
    </source>
</evidence>
<dbReference type="InterPro" id="IPR005673">
    <property type="entry name" value="ABC_phos-bd_PstS"/>
</dbReference>
<dbReference type="PATRIC" id="fig|1385369.3.peg.4032"/>
<evidence type="ECO:0000256" key="5">
    <source>
        <dbReference type="ARBA" id="ARBA00022448"/>
    </source>
</evidence>
<dbReference type="Proteomes" id="UP000019486">
    <property type="component" value="Unassembled WGS sequence"/>
</dbReference>
<keyword evidence="6 7" id="KW-0592">Phosphate transport</keyword>
<evidence type="ECO:0000256" key="6">
    <source>
        <dbReference type="ARBA" id="ARBA00022592"/>
    </source>
</evidence>
<dbReference type="PANTHER" id="PTHR42996">
    <property type="entry name" value="PHOSPHATE-BINDING PROTEIN PSTS"/>
    <property type="match status" value="1"/>
</dbReference>
<feature type="domain" description="PBP" evidence="8">
    <location>
        <begin position="34"/>
        <end position="314"/>
    </location>
</feature>
<evidence type="ECO:0000256" key="4">
    <source>
        <dbReference type="ARBA" id="ARBA00021889"/>
    </source>
</evidence>
<evidence type="ECO:0000256" key="1">
    <source>
        <dbReference type="ARBA" id="ARBA00002841"/>
    </source>
</evidence>
<dbReference type="InterPro" id="IPR024370">
    <property type="entry name" value="PBP_domain"/>
</dbReference>
<dbReference type="Gene3D" id="3.40.190.10">
    <property type="entry name" value="Periplasmic binding protein-like II"/>
    <property type="match status" value="2"/>
</dbReference>
<dbReference type="NCBIfam" id="TIGR00975">
    <property type="entry name" value="3a0107s03"/>
    <property type="match status" value="1"/>
</dbReference>
<protein>
    <recommendedName>
        <fullName evidence="4 7">Phosphate-binding protein PstS</fullName>
    </recommendedName>
</protein>
<comment type="subunit">
    <text evidence="3 7">The complex is composed of two ATP-binding proteins (PstB), two transmembrane proteins (PstC and PstA) and a solute-binding protein (PstS).</text>
</comment>
<reference evidence="9 10" key="1">
    <citation type="submission" date="2013-08" db="EMBL/GenBank/DDBJ databases">
        <title>The genome sequence of Skermanella stibiiresistens.</title>
        <authorList>
            <person name="Zhu W."/>
            <person name="Wang G."/>
        </authorList>
    </citation>
    <scope>NUCLEOTIDE SEQUENCE [LARGE SCALE GENOMIC DNA]</scope>
    <source>
        <strain evidence="9 10">SB22</strain>
    </source>
</reference>
<comment type="function">
    <text evidence="1 7">Part of the ABC transporter complex PstSACB involved in phosphate import.</text>
</comment>
<evidence type="ECO:0000313" key="10">
    <source>
        <dbReference type="Proteomes" id="UP000019486"/>
    </source>
</evidence>
<sequence length="359" mass="38185">MTIFAKTVARGAIPGLAGAVLGSMAFVFPAQAIDISGAGATFPYPVYARWAQAYQQETGTSVNYQAIGSGGGIRQIKERTVTFGASDSPLKPEDLEKAGLVQFPMLMGGVVPIINVKGVKPGQLKLDGATLAKIYLGTIETWDDPAIKALNPGLELPDLAIAPIYRADGSGTNFLFTNYLSEVSPEFKEQVGSNTSVQWPAGIGARGNEGVAAMAGRTRGAIGYVEFAYAKQNKMTDAVLKSRDGEWVAPASEAFQAAAAGADWTRNPGFYVILTNQPGPGSWPITGASFILMPREPKDAEASRSALRFFDWAYANGDKMAEDLGYVPMPDTVVKQVEQTWASGFANVNGEALWNGDQR</sequence>
<dbReference type="OrthoDB" id="9801510at2"/>
<dbReference type="PIRSF" id="PIRSF002756">
    <property type="entry name" value="PstS"/>
    <property type="match status" value="1"/>
</dbReference>
<dbReference type="STRING" id="1385369.N825_10225"/>
<dbReference type="SUPFAM" id="SSF53850">
    <property type="entry name" value="Periplasmic binding protein-like II"/>
    <property type="match status" value="1"/>
</dbReference>
<keyword evidence="5 7" id="KW-0813">Transport</keyword>
<dbReference type="EMBL" id="AVFL01000015">
    <property type="protein sequence ID" value="EWY38860.1"/>
    <property type="molecule type" value="Genomic_DNA"/>
</dbReference>
<dbReference type="GO" id="GO:0035435">
    <property type="term" value="P:phosphate ion transmembrane transport"/>
    <property type="evidence" value="ECO:0007669"/>
    <property type="project" value="InterPro"/>
</dbReference>
<dbReference type="NCBIfam" id="NF008171">
    <property type="entry name" value="PRK10918.1"/>
    <property type="match status" value="1"/>
</dbReference>
<gene>
    <name evidence="9" type="ORF">N825_10225</name>
</gene>